<organism evidence="2 3">
    <name type="scientific">Elsinoe batatas</name>
    <dbReference type="NCBI Taxonomy" id="2601811"/>
    <lineage>
        <taxon>Eukaryota</taxon>
        <taxon>Fungi</taxon>
        <taxon>Dikarya</taxon>
        <taxon>Ascomycota</taxon>
        <taxon>Pezizomycotina</taxon>
        <taxon>Dothideomycetes</taxon>
        <taxon>Dothideomycetidae</taxon>
        <taxon>Myriangiales</taxon>
        <taxon>Elsinoaceae</taxon>
        <taxon>Elsinoe</taxon>
    </lineage>
</organism>
<evidence type="ECO:0000313" key="2">
    <source>
        <dbReference type="EMBL" id="KAG8631513.1"/>
    </source>
</evidence>
<sequence length="332" mass="36006">MAPKGPPAPPKNKPRSDLTPKPSPTGSVMQDNITINTGPYTPYTGMTTGMTTRGSAKGKDKTPIVASPATSAATLKPAQASASQSAKGKRKASPDPAPKQPPTKKRKQVATEELEGQAGVQAQRLPQPEREDTGQEEARHCPCRPEDDSANNEQDIVQIGQRRPGKKTKATAKSIQKAREDLRNIADQAGGASLAESVAQAARFEEKHAEVQRLEHEAAKAPSGRSEADERFVRDGRRLIELIQKYNVKDKGKKVVTEESIEEDALEEMRKEMLAALQLACRYMIKDGEGGEEEGVDVTARVGKGEQARKDLKEDMKVVLRIAARWSGVGDD</sequence>
<accession>A0A8K0PLB6</accession>
<feature type="compositionally biased region" description="Low complexity" evidence="1">
    <location>
        <begin position="37"/>
        <end position="52"/>
    </location>
</feature>
<keyword evidence="3" id="KW-1185">Reference proteome</keyword>
<evidence type="ECO:0000313" key="3">
    <source>
        <dbReference type="Proteomes" id="UP000809789"/>
    </source>
</evidence>
<gene>
    <name evidence="2" type="ORF">KVT40_000653</name>
</gene>
<dbReference type="AlphaFoldDB" id="A0A8K0PLB6"/>
<protein>
    <submittedName>
        <fullName evidence="2">Uncharacterized protein</fullName>
    </submittedName>
</protein>
<feature type="compositionally biased region" description="Polar residues" evidence="1">
    <location>
        <begin position="24"/>
        <end position="36"/>
    </location>
</feature>
<reference evidence="2" key="1">
    <citation type="submission" date="2021-07" db="EMBL/GenBank/DDBJ databases">
        <title>Elsinoe batatas strain:CRI-CJ2 Genome sequencing and assembly.</title>
        <authorList>
            <person name="Huang L."/>
        </authorList>
    </citation>
    <scope>NUCLEOTIDE SEQUENCE</scope>
    <source>
        <strain evidence="2">CRI-CJ2</strain>
    </source>
</reference>
<dbReference type="EMBL" id="JAESVG020000001">
    <property type="protein sequence ID" value="KAG8631513.1"/>
    <property type="molecule type" value="Genomic_DNA"/>
</dbReference>
<dbReference type="Proteomes" id="UP000809789">
    <property type="component" value="Unassembled WGS sequence"/>
</dbReference>
<feature type="compositionally biased region" description="Basic and acidic residues" evidence="1">
    <location>
        <begin position="127"/>
        <end position="147"/>
    </location>
</feature>
<comment type="caution">
    <text evidence="2">The sequence shown here is derived from an EMBL/GenBank/DDBJ whole genome shotgun (WGS) entry which is preliminary data.</text>
</comment>
<feature type="region of interest" description="Disordered" evidence="1">
    <location>
        <begin position="1"/>
        <end position="176"/>
    </location>
</feature>
<feature type="compositionally biased region" description="Low complexity" evidence="1">
    <location>
        <begin position="76"/>
        <end position="86"/>
    </location>
</feature>
<feature type="region of interest" description="Disordered" evidence="1">
    <location>
        <begin position="209"/>
        <end position="230"/>
    </location>
</feature>
<proteinExistence type="predicted"/>
<feature type="compositionally biased region" description="Basic and acidic residues" evidence="1">
    <location>
        <begin position="209"/>
        <end position="219"/>
    </location>
</feature>
<feature type="compositionally biased region" description="Pro residues" evidence="1">
    <location>
        <begin position="1"/>
        <end position="11"/>
    </location>
</feature>
<evidence type="ECO:0000256" key="1">
    <source>
        <dbReference type="SAM" id="MobiDB-lite"/>
    </source>
</evidence>
<name>A0A8K0PLB6_9PEZI</name>